<feature type="compositionally biased region" description="Basic and acidic residues" evidence="1">
    <location>
        <begin position="1"/>
        <end position="32"/>
    </location>
</feature>
<feature type="transmembrane region" description="Helical" evidence="2">
    <location>
        <begin position="184"/>
        <end position="203"/>
    </location>
</feature>
<keyword evidence="2" id="KW-0812">Transmembrane</keyword>
<comment type="caution">
    <text evidence="3">The sequence shown here is derived from an EMBL/GenBank/DDBJ whole genome shotgun (WGS) entry which is preliminary data.</text>
</comment>
<evidence type="ECO:0000313" key="4">
    <source>
        <dbReference type="Proteomes" id="UP000019487"/>
    </source>
</evidence>
<keyword evidence="4" id="KW-1185">Reference proteome</keyword>
<dbReference type="AlphaFoldDB" id="W9CD38"/>
<gene>
    <name evidence="3" type="ORF">SBOR_5832</name>
</gene>
<feature type="transmembrane region" description="Helical" evidence="2">
    <location>
        <begin position="215"/>
        <end position="235"/>
    </location>
</feature>
<evidence type="ECO:0000313" key="3">
    <source>
        <dbReference type="EMBL" id="ESZ93776.1"/>
    </source>
</evidence>
<keyword evidence="2" id="KW-0472">Membrane</keyword>
<reference evidence="3 4" key="1">
    <citation type="journal article" date="2014" name="Genome Announc.">
        <title>Draft genome sequence of Sclerotinia borealis, a psychrophilic plant pathogenic fungus.</title>
        <authorList>
            <person name="Mardanov A.V."/>
            <person name="Beletsky A.V."/>
            <person name="Kadnikov V.V."/>
            <person name="Ignatov A.N."/>
            <person name="Ravin N.V."/>
        </authorList>
    </citation>
    <scope>NUCLEOTIDE SEQUENCE [LARGE SCALE GENOMIC DNA]</scope>
    <source>
        <strain evidence="4">F-4157</strain>
    </source>
</reference>
<feature type="compositionally biased region" description="Polar residues" evidence="1">
    <location>
        <begin position="322"/>
        <end position="335"/>
    </location>
</feature>
<evidence type="ECO:0000256" key="2">
    <source>
        <dbReference type="SAM" id="Phobius"/>
    </source>
</evidence>
<dbReference type="Proteomes" id="UP000019487">
    <property type="component" value="Unassembled WGS sequence"/>
</dbReference>
<sequence>MPPRPNEDEFRHVPSAESARRHSRLEDVREGLHTLFSGRSSVGARSPSPESPKAPRLVGLGNLPSTRIHIPGLTISRSSTRRSSAAPEPTLPRHDEPPVVSHSATRFSQYTQYPAVSSPISTIPPRVQRRSDRRFLSVDPAERHLVDLADRGRRRRGTPRGTLESTGWRTCGPRIRNKKIRQKIVHSLISGLFLVLILTIYLALALSNKDETQEFHVLLILIILIVTIFFCHSLIRLCMMIVKPPKEGEPNPRRLPSMVGPGGYAETSVPIPVALARDEEAAGIESQATKVPPPAYGLWRETVRVDPNRIFWQRNEAALNRTISRTSERPSTANRPPSYMSDDGIDYVIEAAPRLTVPEDNVLPRHPVDRSECISN</sequence>
<keyword evidence="2" id="KW-1133">Transmembrane helix</keyword>
<protein>
    <submittedName>
        <fullName evidence="3">Uncharacterized protein</fullName>
    </submittedName>
</protein>
<name>W9CD38_SCLBF</name>
<feature type="region of interest" description="Disordered" evidence="1">
    <location>
        <begin position="322"/>
        <end position="342"/>
    </location>
</feature>
<dbReference type="HOGENOM" id="CLU_032674_0_0_1"/>
<proteinExistence type="predicted"/>
<feature type="region of interest" description="Disordered" evidence="1">
    <location>
        <begin position="1"/>
        <end position="102"/>
    </location>
</feature>
<evidence type="ECO:0000256" key="1">
    <source>
        <dbReference type="SAM" id="MobiDB-lite"/>
    </source>
</evidence>
<dbReference type="EMBL" id="AYSA01000289">
    <property type="protein sequence ID" value="ESZ93776.1"/>
    <property type="molecule type" value="Genomic_DNA"/>
</dbReference>
<dbReference type="OrthoDB" id="5417811at2759"/>
<accession>W9CD38</accession>
<organism evidence="3 4">
    <name type="scientific">Sclerotinia borealis (strain F-4128)</name>
    <dbReference type="NCBI Taxonomy" id="1432307"/>
    <lineage>
        <taxon>Eukaryota</taxon>
        <taxon>Fungi</taxon>
        <taxon>Dikarya</taxon>
        <taxon>Ascomycota</taxon>
        <taxon>Pezizomycotina</taxon>
        <taxon>Leotiomycetes</taxon>
        <taxon>Helotiales</taxon>
        <taxon>Sclerotiniaceae</taxon>
        <taxon>Sclerotinia</taxon>
    </lineage>
</organism>